<dbReference type="OrthoDB" id="2067926at2"/>
<organism evidence="3 4">
    <name type="scientific">Paenibacillus lentus</name>
    <dbReference type="NCBI Taxonomy" id="1338368"/>
    <lineage>
        <taxon>Bacteria</taxon>
        <taxon>Bacillati</taxon>
        <taxon>Bacillota</taxon>
        <taxon>Bacilli</taxon>
        <taxon>Bacillales</taxon>
        <taxon>Paenibacillaceae</taxon>
        <taxon>Paenibacillus</taxon>
    </lineage>
</organism>
<proteinExistence type="predicted"/>
<reference evidence="3 4" key="1">
    <citation type="submission" date="2018-11" db="EMBL/GenBank/DDBJ databases">
        <title>Genome sequencing of Paenibacillus lentus DSM25539(T).</title>
        <authorList>
            <person name="Kook J.-K."/>
            <person name="Park S.-N."/>
            <person name="Lim Y.K."/>
        </authorList>
    </citation>
    <scope>NUCLEOTIDE SEQUENCE [LARGE SCALE GENOMIC DNA]</scope>
    <source>
        <strain evidence="3 4">DSM 25539</strain>
    </source>
</reference>
<keyword evidence="1" id="KW-0472">Membrane</keyword>
<dbReference type="InterPro" id="IPR015024">
    <property type="entry name" value="PoNi_N"/>
</dbReference>
<dbReference type="Pfam" id="PF08928">
    <property type="entry name" value="PoNi_N"/>
    <property type="match status" value="1"/>
</dbReference>
<dbReference type="KEGG" id="plen:EIM92_00510"/>
<evidence type="ECO:0000259" key="2">
    <source>
        <dbReference type="Pfam" id="PF08928"/>
    </source>
</evidence>
<keyword evidence="1" id="KW-1133">Transmembrane helix</keyword>
<feature type="domain" description="PoNi N-terminal" evidence="2">
    <location>
        <begin position="2"/>
        <end position="30"/>
    </location>
</feature>
<dbReference type="EMBL" id="CP034248">
    <property type="protein sequence ID" value="AZK48808.1"/>
    <property type="molecule type" value="Genomic_DNA"/>
</dbReference>
<protein>
    <submittedName>
        <fullName evidence="3">DUF1910 domain-containing protein</fullName>
    </submittedName>
</protein>
<sequence>MTDLENVGKKEVGYIDFLWMISIGILIETVNVSIGGLAKIVETENIQDFLINHHC</sequence>
<name>A0A3S8S0Z6_9BACL</name>
<feature type="transmembrane region" description="Helical" evidence="1">
    <location>
        <begin position="17"/>
        <end position="38"/>
    </location>
</feature>
<evidence type="ECO:0000256" key="1">
    <source>
        <dbReference type="SAM" id="Phobius"/>
    </source>
</evidence>
<keyword evidence="4" id="KW-1185">Reference proteome</keyword>
<dbReference type="AlphaFoldDB" id="A0A3S8S0Z6"/>
<dbReference type="RefSeq" id="WP_125084953.1">
    <property type="nucleotide sequence ID" value="NZ_CP034248.1"/>
</dbReference>
<evidence type="ECO:0000313" key="4">
    <source>
        <dbReference type="Proteomes" id="UP000273145"/>
    </source>
</evidence>
<accession>A0A3S8S0Z6</accession>
<keyword evidence="1" id="KW-0812">Transmembrane</keyword>
<evidence type="ECO:0000313" key="3">
    <source>
        <dbReference type="EMBL" id="AZK48808.1"/>
    </source>
</evidence>
<gene>
    <name evidence="3" type="ORF">EIM92_00510</name>
</gene>
<dbReference type="Proteomes" id="UP000273145">
    <property type="component" value="Chromosome"/>
</dbReference>